<feature type="compositionally biased region" description="Basic and acidic residues" evidence="4">
    <location>
        <begin position="17"/>
        <end position="41"/>
    </location>
</feature>
<dbReference type="FunFam" id="1.10.10.140:FF:000001">
    <property type="entry name" value="Cytochrome c oxidase subunit 6B1"/>
    <property type="match status" value="1"/>
</dbReference>
<evidence type="ECO:0000313" key="5">
    <source>
        <dbReference type="EMBL" id="KAK4276836.1"/>
    </source>
</evidence>
<name>A0AAE1MVA8_9FABA</name>
<comment type="caution">
    <text evidence="5">The sequence shown here is derived from an EMBL/GenBank/DDBJ whole genome shotgun (WGS) entry which is preliminary data.</text>
</comment>
<dbReference type="PANTHER" id="PTHR46281">
    <property type="entry name" value="CYTOCHROME C OXIDASE SUBUNIT 6B"/>
    <property type="match status" value="1"/>
</dbReference>
<feature type="region of interest" description="Disordered" evidence="4">
    <location>
        <begin position="1"/>
        <end position="124"/>
    </location>
</feature>
<sequence>MAEATAEKPSALAEQYFVKEKEEKTETGTKPLEVKEVEVPKETASQEAVAEKTVEATAAVAPAVTEESSEVAPAAEESTESNSEASEGSNNATAEESGEDDENSSEPEAVEETPEIKLETAPADFRFPTTNQTRHCFTRYVEYHRCVAAKGEGAPECDKFAKYYRSLCPGEWIDRWNEQRENGTFPGPL</sequence>
<protein>
    <recommendedName>
        <fullName evidence="7">Cytochrome c oxidase subunit 6b-1</fullName>
    </recommendedName>
</protein>
<dbReference type="GO" id="GO:0045277">
    <property type="term" value="C:respiratory chain complex IV"/>
    <property type="evidence" value="ECO:0007669"/>
    <property type="project" value="InterPro"/>
</dbReference>
<dbReference type="PANTHER" id="PTHR46281:SF2">
    <property type="entry name" value="CYTOCHROME C OXIDASE SUBUNIT 6B-1"/>
    <property type="match status" value="1"/>
</dbReference>
<dbReference type="InterPro" id="IPR048280">
    <property type="entry name" value="COX6B-like"/>
</dbReference>
<dbReference type="Pfam" id="PF02297">
    <property type="entry name" value="COX6B"/>
    <property type="match status" value="1"/>
</dbReference>
<comment type="subcellular location">
    <subcellularLocation>
        <location evidence="1">Mitochondrion</location>
    </subcellularLocation>
</comment>
<dbReference type="Proteomes" id="UP001293593">
    <property type="component" value="Unassembled WGS sequence"/>
</dbReference>
<dbReference type="PROSITE" id="PS51808">
    <property type="entry name" value="CHCH"/>
    <property type="match status" value="1"/>
</dbReference>
<evidence type="ECO:0000256" key="4">
    <source>
        <dbReference type="SAM" id="MobiDB-lite"/>
    </source>
</evidence>
<accession>A0AAE1MVA8</accession>
<dbReference type="EMBL" id="JAWXYG010000003">
    <property type="protein sequence ID" value="KAK4276836.1"/>
    <property type="molecule type" value="Genomic_DNA"/>
</dbReference>
<keyword evidence="2" id="KW-0496">Mitochondrion</keyword>
<gene>
    <name evidence="5" type="ORF">QN277_014941</name>
</gene>
<dbReference type="InterPro" id="IPR003213">
    <property type="entry name" value="Cyt_c_oxidase_su6B"/>
</dbReference>
<reference evidence="5" key="1">
    <citation type="submission" date="2023-10" db="EMBL/GenBank/DDBJ databases">
        <title>Chromosome-level genome of the transformable northern wattle, Acacia crassicarpa.</title>
        <authorList>
            <person name="Massaro I."/>
            <person name="Sinha N.R."/>
            <person name="Poethig S."/>
            <person name="Leichty A.R."/>
        </authorList>
    </citation>
    <scope>NUCLEOTIDE SEQUENCE</scope>
    <source>
        <strain evidence="5">Acra3RX</strain>
        <tissue evidence="5">Leaf</tissue>
    </source>
</reference>
<organism evidence="5 6">
    <name type="scientific">Acacia crassicarpa</name>
    <name type="common">northern wattle</name>
    <dbReference type="NCBI Taxonomy" id="499986"/>
    <lineage>
        <taxon>Eukaryota</taxon>
        <taxon>Viridiplantae</taxon>
        <taxon>Streptophyta</taxon>
        <taxon>Embryophyta</taxon>
        <taxon>Tracheophyta</taxon>
        <taxon>Spermatophyta</taxon>
        <taxon>Magnoliopsida</taxon>
        <taxon>eudicotyledons</taxon>
        <taxon>Gunneridae</taxon>
        <taxon>Pentapetalae</taxon>
        <taxon>rosids</taxon>
        <taxon>fabids</taxon>
        <taxon>Fabales</taxon>
        <taxon>Fabaceae</taxon>
        <taxon>Caesalpinioideae</taxon>
        <taxon>mimosoid clade</taxon>
        <taxon>Acacieae</taxon>
        <taxon>Acacia</taxon>
    </lineage>
</organism>
<keyword evidence="3" id="KW-1015">Disulfide bond</keyword>
<evidence type="ECO:0000313" key="6">
    <source>
        <dbReference type="Proteomes" id="UP001293593"/>
    </source>
</evidence>
<feature type="compositionally biased region" description="Low complexity" evidence="4">
    <location>
        <begin position="55"/>
        <end position="95"/>
    </location>
</feature>
<evidence type="ECO:0000256" key="3">
    <source>
        <dbReference type="ARBA" id="ARBA00023157"/>
    </source>
</evidence>
<evidence type="ECO:0000256" key="2">
    <source>
        <dbReference type="ARBA" id="ARBA00023128"/>
    </source>
</evidence>
<dbReference type="GO" id="GO:0005739">
    <property type="term" value="C:mitochondrion"/>
    <property type="evidence" value="ECO:0007669"/>
    <property type="project" value="UniProtKB-SubCell"/>
</dbReference>
<evidence type="ECO:0008006" key="7">
    <source>
        <dbReference type="Google" id="ProtNLM"/>
    </source>
</evidence>
<feature type="compositionally biased region" description="Acidic residues" evidence="4">
    <location>
        <begin position="96"/>
        <end position="113"/>
    </location>
</feature>
<keyword evidence="6" id="KW-1185">Reference proteome</keyword>
<dbReference type="InterPro" id="IPR036549">
    <property type="entry name" value="CX6/COA6-like_sf"/>
</dbReference>
<dbReference type="SUPFAM" id="SSF47694">
    <property type="entry name" value="Cytochrome c oxidase subunit h"/>
    <property type="match status" value="1"/>
</dbReference>
<dbReference type="CDD" id="cd00926">
    <property type="entry name" value="Cyt_c_Oxidase_VIb"/>
    <property type="match status" value="1"/>
</dbReference>
<dbReference type="Gene3D" id="1.10.10.140">
    <property type="entry name" value="Cytochrome c oxidase, subunit VIb"/>
    <property type="match status" value="1"/>
</dbReference>
<proteinExistence type="predicted"/>
<evidence type="ECO:0000256" key="1">
    <source>
        <dbReference type="ARBA" id="ARBA00004173"/>
    </source>
</evidence>
<dbReference type="AlphaFoldDB" id="A0AAE1MVA8"/>